<dbReference type="InterPro" id="IPR007630">
    <property type="entry name" value="RNA_pol_sigma70_r4"/>
</dbReference>
<evidence type="ECO:0000313" key="10">
    <source>
        <dbReference type="EMBL" id="MBB6551938.1"/>
    </source>
</evidence>
<dbReference type="PROSITE" id="PS00716">
    <property type="entry name" value="SIGMA70_2"/>
    <property type="match status" value="1"/>
</dbReference>
<dbReference type="Pfam" id="PF04545">
    <property type="entry name" value="Sigma70_r4"/>
    <property type="match status" value="1"/>
</dbReference>
<evidence type="ECO:0000256" key="2">
    <source>
        <dbReference type="ARBA" id="ARBA00023015"/>
    </source>
</evidence>
<evidence type="ECO:0000256" key="4">
    <source>
        <dbReference type="ARBA" id="ARBA00023125"/>
    </source>
</evidence>
<evidence type="ECO:0000259" key="8">
    <source>
        <dbReference type="PROSITE" id="PS00715"/>
    </source>
</evidence>
<comment type="function">
    <text evidence="6">Sigma factors are initiation factors that promote the attachment of RNA polymerase to specific initiation sites and are then released.</text>
</comment>
<dbReference type="InterPro" id="IPR007624">
    <property type="entry name" value="RNA_pol_sigma70_r3"/>
</dbReference>
<dbReference type="SUPFAM" id="SSF88659">
    <property type="entry name" value="Sigma3 and sigma4 domains of RNA polymerase sigma factors"/>
    <property type="match status" value="2"/>
</dbReference>
<feature type="compositionally biased region" description="Low complexity" evidence="7">
    <location>
        <begin position="103"/>
        <end position="116"/>
    </location>
</feature>
<evidence type="ECO:0000259" key="9">
    <source>
        <dbReference type="PROSITE" id="PS00716"/>
    </source>
</evidence>
<dbReference type="InterPro" id="IPR036388">
    <property type="entry name" value="WH-like_DNA-bd_sf"/>
</dbReference>
<feature type="domain" description="RNA polymerase sigma-70" evidence="8">
    <location>
        <begin position="242"/>
        <end position="255"/>
    </location>
</feature>
<feature type="compositionally biased region" description="Low complexity" evidence="7">
    <location>
        <begin position="68"/>
        <end position="86"/>
    </location>
</feature>
<dbReference type="Pfam" id="PF00140">
    <property type="entry name" value="Sigma70_r1_2"/>
    <property type="match status" value="1"/>
</dbReference>
<dbReference type="Gene3D" id="1.10.10.10">
    <property type="entry name" value="Winged helix-like DNA-binding domain superfamily/Winged helix DNA-binding domain"/>
    <property type="match status" value="2"/>
</dbReference>
<sequence length="451" mass="49935">MPRTAVATPPATLDQLIERGRAQGHLSLAELRDAFAEAGISPSEGRTILRELSEAGVSLAAEGEPSLTATAPKKTQTQKKTSTAKKTTSRAKTTGRKADEAKTSASAAAKAVTPSEAKPEHEEDVPDDVLLSEDAELENEPLDLDDTQSVMGDSVHTYLKSIGRRTLLTAAQEVELARRIEAGLYAEYKLETQPDLPPSVQEDLHLVIEDGRQAKDHMLEANLRLVVSVAKKYTDRGMSLLDVVQEGNLGLIRAVEKFDYTKGFKFSTYAMWWIRQAIQRGFADSARTIRLPVHVLEMLSKLSRVERDMHQRLGREPTPEELAVELDKTPDQIEELLRTSRQPISLNATIGEDGETTIGDLIEDVDSPEASEIVDRQLLGDQLRGVLDNLSPRESKIMALRFGLVDGKPHTLDEIGKHLGLTRERIRQLEKESLSKLRHPSNTRPLLDWAS</sequence>
<dbReference type="GO" id="GO:0006352">
    <property type="term" value="P:DNA-templated transcription initiation"/>
    <property type="evidence" value="ECO:0007669"/>
    <property type="project" value="InterPro"/>
</dbReference>
<comment type="caution">
    <text evidence="10">The sequence shown here is derived from an EMBL/GenBank/DDBJ whole genome shotgun (WGS) entry which is preliminary data.</text>
</comment>
<evidence type="ECO:0000256" key="1">
    <source>
        <dbReference type="ARBA" id="ARBA00007788"/>
    </source>
</evidence>
<dbReference type="Gene3D" id="1.10.601.10">
    <property type="entry name" value="RNA Polymerase Primary Sigma Factor"/>
    <property type="match status" value="2"/>
</dbReference>
<dbReference type="Pfam" id="PF03979">
    <property type="entry name" value="Sigma70_r1_1"/>
    <property type="match status" value="1"/>
</dbReference>
<dbReference type="EMBL" id="JACHMI010000001">
    <property type="protein sequence ID" value="MBB6551938.1"/>
    <property type="molecule type" value="Genomic_DNA"/>
</dbReference>
<feature type="region of interest" description="Disordered" evidence="7">
    <location>
        <begin position="63"/>
        <end position="126"/>
    </location>
</feature>
<proteinExistence type="inferred from homology"/>
<feature type="domain" description="RNA polymerase sigma-70" evidence="9">
    <location>
        <begin position="411"/>
        <end position="437"/>
    </location>
</feature>
<dbReference type="InterPro" id="IPR000943">
    <property type="entry name" value="RNA_pol_sigma70"/>
</dbReference>
<dbReference type="PANTHER" id="PTHR30603:SF60">
    <property type="entry name" value="RNA POLYMERASE SIGMA FACTOR RPOD"/>
    <property type="match status" value="1"/>
</dbReference>
<keyword evidence="5 6" id="KW-0804">Transcription</keyword>
<dbReference type="GO" id="GO:0003677">
    <property type="term" value="F:DNA binding"/>
    <property type="evidence" value="ECO:0007669"/>
    <property type="project" value="UniProtKB-KW"/>
</dbReference>
<protein>
    <recommendedName>
        <fullName evidence="6">RNA polymerase sigma factor</fullName>
    </recommendedName>
</protein>
<keyword evidence="3 6" id="KW-0731">Sigma factor</keyword>
<keyword evidence="4 6" id="KW-0238">DNA-binding</keyword>
<dbReference type="PANTHER" id="PTHR30603">
    <property type="entry name" value="RNA POLYMERASE SIGMA FACTOR RPO"/>
    <property type="match status" value="1"/>
</dbReference>
<dbReference type="InterPro" id="IPR009042">
    <property type="entry name" value="RNA_pol_sigma70_r1_2"/>
</dbReference>
<comment type="similarity">
    <text evidence="1 6">Belongs to the sigma-70 factor family.</text>
</comment>
<dbReference type="InterPro" id="IPR013324">
    <property type="entry name" value="RNA_pol_sigma_r3/r4-like"/>
</dbReference>
<keyword evidence="11" id="KW-1185">Reference proteome</keyword>
<dbReference type="InterPro" id="IPR050239">
    <property type="entry name" value="Sigma-70_RNA_pol_init_factors"/>
</dbReference>
<dbReference type="RefSeq" id="WP_185105934.1">
    <property type="nucleotide sequence ID" value="NZ_JACHMI010000001.1"/>
</dbReference>
<reference evidence="10 11" key="1">
    <citation type="submission" date="2020-08" db="EMBL/GenBank/DDBJ databases">
        <title>Sequencing the genomes of 1000 actinobacteria strains.</title>
        <authorList>
            <person name="Klenk H.-P."/>
        </authorList>
    </citation>
    <scope>NUCLEOTIDE SEQUENCE [LARGE SCALE GENOMIC DNA]</scope>
    <source>
        <strain evidence="10 11">DSM 43768</strain>
    </source>
</reference>
<dbReference type="PROSITE" id="PS00715">
    <property type="entry name" value="SIGMA70_1"/>
    <property type="match status" value="1"/>
</dbReference>
<dbReference type="FunFam" id="1.10.601.10:FF:000001">
    <property type="entry name" value="RNA polymerase sigma factor SigA"/>
    <property type="match status" value="1"/>
</dbReference>
<evidence type="ECO:0000256" key="3">
    <source>
        <dbReference type="ARBA" id="ARBA00023082"/>
    </source>
</evidence>
<evidence type="ECO:0000256" key="7">
    <source>
        <dbReference type="SAM" id="MobiDB-lite"/>
    </source>
</evidence>
<evidence type="ECO:0000256" key="6">
    <source>
        <dbReference type="RuleBase" id="RU362124"/>
    </source>
</evidence>
<dbReference type="InterPro" id="IPR014284">
    <property type="entry name" value="RNA_pol_sigma-70_dom"/>
</dbReference>
<organism evidence="10 11">
    <name type="scientific">Nonomuraea rubra</name>
    <dbReference type="NCBI Taxonomy" id="46180"/>
    <lineage>
        <taxon>Bacteria</taxon>
        <taxon>Bacillati</taxon>
        <taxon>Actinomycetota</taxon>
        <taxon>Actinomycetes</taxon>
        <taxon>Streptosporangiales</taxon>
        <taxon>Streptosporangiaceae</taxon>
        <taxon>Nonomuraea</taxon>
    </lineage>
</organism>
<dbReference type="Gene3D" id="1.10.220.120">
    <property type="entry name" value="Sigma-70 factor, region 1.1"/>
    <property type="match status" value="1"/>
</dbReference>
<dbReference type="GO" id="GO:0016987">
    <property type="term" value="F:sigma factor activity"/>
    <property type="evidence" value="ECO:0007669"/>
    <property type="project" value="UniProtKB-KW"/>
</dbReference>
<dbReference type="SUPFAM" id="SSF88946">
    <property type="entry name" value="Sigma2 domain of RNA polymerase sigma factors"/>
    <property type="match status" value="1"/>
</dbReference>
<accession>A0A7X0U1T7</accession>
<evidence type="ECO:0000256" key="5">
    <source>
        <dbReference type="ARBA" id="ARBA00023163"/>
    </source>
</evidence>
<keyword evidence="2 6" id="KW-0805">Transcription regulation</keyword>
<dbReference type="AlphaFoldDB" id="A0A7X0U1T7"/>
<dbReference type="InterPro" id="IPR042189">
    <property type="entry name" value="RNA_pol_sigma_70_r1_1_sf"/>
</dbReference>
<dbReference type="InterPro" id="IPR007127">
    <property type="entry name" value="RNA_pol_sigma_70_r1_1"/>
</dbReference>
<name>A0A7X0U1T7_9ACTN</name>
<dbReference type="InterPro" id="IPR013325">
    <property type="entry name" value="RNA_pol_sigma_r2"/>
</dbReference>
<dbReference type="CDD" id="cd06171">
    <property type="entry name" value="Sigma70_r4"/>
    <property type="match status" value="1"/>
</dbReference>
<dbReference type="Proteomes" id="UP000565579">
    <property type="component" value="Unassembled WGS sequence"/>
</dbReference>
<gene>
    <name evidence="10" type="ORF">HD593_006733</name>
</gene>
<evidence type="ECO:0000313" key="11">
    <source>
        <dbReference type="Proteomes" id="UP000565579"/>
    </source>
</evidence>
<dbReference type="InterPro" id="IPR007627">
    <property type="entry name" value="RNA_pol_sigma70_r2"/>
</dbReference>
<dbReference type="Pfam" id="PF04542">
    <property type="entry name" value="Sigma70_r2"/>
    <property type="match status" value="1"/>
</dbReference>
<dbReference type="PRINTS" id="PR00046">
    <property type="entry name" value="SIGMA70FCT"/>
</dbReference>
<dbReference type="Pfam" id="PF04539">
    <property type="entry name" value="Sigma70_r3"/>
    <property type="match status" value="1"/>
</dbReference>
<dbReference type="NCBIfam" id="TIGR02937">
    <property type="entry name" value="sigma70-ECF"/>
    <property type="match status" value="1"/>
</dbReference>